<reference evidence="1" key="1">
    <citation type="submission" date="2018-11" db="EMBL/GenBank/DDBJ databases">
        <authorList>
            <person name="Alioto T."/>
            <person name="Alioto T."/>
        </authorList>
    </citation>
    <scope>NUCLEOTIDE SEQUENCE</scope>
</reference>
<gene>
    <name evidence="1" type="ORF">MGAL_10B072563</name>
</gene>
<sequence length="122" mass="13817">LPAEVKKLDKKSAQVFSSLLKEESYPHFESRLMLAGEQGTGKTTLARYLVGKRPTRFRMSTDGIELYNGLSYMDRESKEWLGGQQGTTSTYKTNARNKICEHITNILTIILNTCNKLKLNTV</sequence>
<name>A0A8B6H058_MYTGA</name>
<dbReference type="InterPro" id="IPR027417">
    <property type="entry name" value="P-loop_NTPase"/>
</dbReference>
<dbReference type="OrthoDB" id="6149245at2759"/>
<dbReference type="Proteomes" id="UP000596742">
    <property type="component" value="Unassembled WGS sequence"/>
</dbReference>
<protein>
    <submittedName>
        <fullName evidence="1">Uncharacterized protein</fullName>
    </submittedName>
</protein>
<dbReference type="EMBL" id="UYJE01009255">
    <property type="protein sequence ID" value="VDI71685.1"/>
    <property type="molecule type" value="Genomic_DNA"/>
</dbReference>
<proteinExistence type="predicted"/>
<organism evidence="1 2">
    <name type="scientific">Mytilus galloprovincialis</name>
    <name type="common">Mediterranean mussel</name>
    <dbReference type="NCBI Taxonomy" id="29158"/>
    <lineage>
        <taxon>Eukaryota</taxon>
        <taxon>Metazoa</taxon>
        <taxon>Spiralia</taxon>
        <taxon>Lophotrochozoa</taxon>
        <taxon>Mollusca</taxon>
        <taxon>Bivalvia</taxon>
        <taxon>Autobranchia</taxon>
        <taxon>Pteriomorphia</taxon>
        <taxon>Mytilida</taxon>
        <taxon>Mytiloidea</taxon>
        <taxon>Mytilidae</taxon>
        <taxon>Mytilinae</taxon>
        <taxon>Mytilus</taxon>
    </lineage>
</organism>
<keyword evidence="2" id="KW-1185">Reference proteome</keyword>
<evidence type="ECO:0000313" key="1">
    <source>
        <dbReference type="EMBL" id="VDI71685.1"/>
    </source>
</evidence>
<evidence type="ECO:0000313" key="2">
    <source>
        <dbReference type="Proteomes" id="UP000596742"/>
    </source>
</evidence>
<dbReference type="AlphaFoldDB" id="A0A8B6H058"/>
<comment type="caution">
    <text evidence="1">The sequence shown here is derived from an EMBL/GenBank/DDBJ whole genome shotgun (WGS) entry which is preliminary data.</text>
</comment>
<feature type="non-terminal residue" evidence="1">
    <location>
        <position position="1"/>
    </location>
</feature>
<accession>A0A8B6H058</accession>
<dbReference type="SUPFAM" id="SSF52540">
    <property type="entry name" value="P-loop containing nucleoside triphosphate hydrolases"/>
    <property type="match status" value="1"/>
</dbReference>